<dbReference type="RefSeq" id="WP_244457702.1">
    <property type="nucleotide sequence ID" value="NZ_AP025637.1"/>
</dbReference>
<organism evidence="2 3">
    <name type="scientific">Roseomonas fluvialis</name>
    <dbReference type="NCBI Taxonomy" id="1750527"/>
    <lineage>
        <taxon>Bacteria</taxon>
        <taxon>Pseudomonadati</taxon>
        <taxon>Pseudomonadota</taxon>
        <taxon>Alphaproteobacteria</taxon>
        <taxon>Acetobacterales</taxon>
        <taxon>Roseomonadaceae</taxon>
        <taxon>Roseomonas</taxon>
    </lineage>
</organism>
<dbReference type="InterPro" id="IPR036874">
    <property type="entry name" value="Carbonic_anhydrase_sf"/>
</dbReference>
<evidence type="ECO:0000313" key="2">
    <source>
        <dbReference type="EMBL" id="BDG70367.1"/>
    </source>
</evidence>
<keyword evidence="3" id="KW-1185">Reference proteome</keyword>
<proteinExistence type="predicted"/>
<dbReference type="Gene3D" id="3.40.1050.10">
    <property type="entry name" value="Carbonic anhydrase"/>
    <property type="match status" value="1"/>
</dbReference>
<accession>A0ABM7XXZ6</accession>
<sequence length="342" mass="36070">MTPATEAVPPRTTDAAPWRTTDAAPPRKADAFLVSCIDPRLTDDVTCLMAALGRTDRYSEMRIAGAALAAVDANRPAWNTALWENLAASRQLHGVRKVIFVNHRDCGAMHLWAGRRLSDDPAEELRQHHAVLERAAAAVRARHPDMTVEIKLMELDGSARVLPCAACAPSGGLRAEAVDPAGAVIAAAAMAGGARIVPPAPEPAAPDSTAFAELVRLRATGGLADPEAELALLTEGVVRHGLTAADARAVVQAEATRSGKAGAAAAAAEARAYLRAQADPRGRVARTDALHAAALYRRVTGRQATEAEATRRIAALVEAEGLQPRPEGVLRSTTWFRRMAQA</sequence>
<reference evidence="2 3" key="1">
    <citation type="journal article" date="2016" name="Microbes Environ.">
        <title>Phylogenetically diverse aerobic anoxygenic phototrophic bacteria isolated from epilithic biofilms in Tama river, Japan.</title>
        <authorList>
            <person name="Hirose S."/>
            <person name="Matsuura K."/>
            <person name="Haruta S."/>
        </authorList>
    </citation>
    <scope>NUCLEOTIDE SEQUENCE [LARGE SCALE GENOMIC DNA]</scope>
    <source>
        <strain evidence="2 3">S08</strain>
    </source>
</reference>
<dbReference type="Proteomes" id="UP000831327">
    <property type="component" value="Chromosome"/>
</dbReference>
<gene>
    <name evidence="2" type="ORF">Rmf_02960</name>
</gene>
<protein>
    <recommendedName>
        <fullName evidence="4">Carbonic anhydrase</fullName>
    </recommendedName>
</protein>
<dbReference type="EMBL" id="AP025637">
    <property type="protein sequence ID" value="BDG70367.1"/>
    <property type="molecule type" value="Genomic_DNA"/>
</dbReference>
<evidence type="ECO:0000313" key="3">
    <source>
        <dbReference type="Proteomes" id="UP000831327"/>
    </source>
</evidence>
<evidence type="ECO:0008006" key="4">
    <source>
        <dbReference type="Google" id="ProtNLM"/>
    </source>
</evidence>
<feature type="region of interest" description="Disordered" evidence="1">
    <location>
        <begin position="1"/>
        <end position="23"/>
    </location>
</feature>
<name>A0ABM7XXZ6_9PROT</name>
<dbReference type="SUPFAM" id="SSF53056">
    <property type="entry name" value="beta-carbonic anhydrase, cab"/>
    <property type="match status" value="1"/>
</dbReference>
<evidence type="ECO:0000256" key="1">
    <source>
        <dbReference type="SAM" id="MobiDB-lite"/>
    </source>
</evidence>